<feature type="region of interest" description="Disordered" evidence="3">
    <location>
        <begin position="51"/>
        <end position="91"/>
    </location>
</feature>
<evidence type="ECO:0000256" key="2">
    <source>
        <dbReference type="PROSITE-ProRule" id="PRU00035"/>
    </source>
</evidence>
<dbReference type="EMBL" id="QGNW01001991">
    <property type="protein sequence ID" value="RVW26756.1"/>
    <property type="molecule type" value="Genomic_DNA"/>
</dbReference>
<dbReference type="InterPro" id="IPR036427">
    <property type="entry name" value="Bromodomain-like_sf"/>
</dbReference>
<evidence type="ECO:0000313" key="5">
    <source>
        <dbReference type="EMBL" id="RVW26756.1"/>
    </source>
</evidence>
<dbReference type="SUPFAM" id="SSF47370">
    <property type="entry name" value="Bromodomain"/>
    <property type="match status" value="1"/>
</dbReference>
<evidence type="ECO:0000256" key="1">
    <source>
        <dbReference type="ARBA" id="ARBA00023117"/>
    </source>
</evidence>
<dbReference type="SMART" id="SM00297">
    <property type="entry name" value="BROMO"/>
    <property type="match status" value="1"/>
</dbReference>
<dbReference type="Gene3D" id="1.20.920.10">
    <property type="entry name" value="Bromodomain-like"/>
    <property type="match status" value="1"/>
</dbReference>
<proteinExistence type="predicted"/>
<evidence type="ECO:0000259" key="4">
    <source>
        <dbReference type="PROSITE" id="PS50014"/>
    </source>
</evidence>
<dbReference type="PROSITE" id="PS50014">
    <property type="entry name" value="BROMODOMAIN_2"/>
    <property type="match status" value="1"/>
</dbReference>
<protein>
    <submittedName>
        <fullName evidence="5">Transcription factor GTE7</fullName>
    </submittedName>
</protein>
<gene>
    <name evidence="5" type="primary">GTE7_3</name>
    <name evidence="5" type="ORF">CK203_117430</name>
</gene>
<keyword evidence="1 2" id="KW-0103">Bromodomain</keyword>
<feature type="non-terminal residue" evidence="5">
    <location>
        <position position="1"/>
    </location>
</feature>
<dbReference type="Proteomes" id="UP000288805">
    <property type="component" value="Unassembled WGS sequence"/>
</dbReference>
<evidence type="ECO:0000256" key="3">
    <source>
        <dbReference type="SAM" id="MobiDB-lite"/>
    </source>
</evidence>
<feature type="domain" description="Bromo" evidence="4">
    <location>
        <begin position="115"/>
        <end position="159"/>
    </location>
</feature>
<dbReference type="PRINTS" id="PR00503">
    <property type="entry name" value="BROMODOMAIN"/>
</dbReference>
<dbReference type="InterPro" id="IPR001487">
    <property type="entry name" value="Bromodomain"/>
</dbReference>
<dbReference type="Pfam" id="PF00439">
    <property type="entry name" value="Bromodomain"/>
    <property type="match status" value="1"/>
</dbReference>
<evidence type="ECO:0000313" key="6">
    <source>
        <dbReference type="Proteomes" id="UP000288805"/>
    </source>
</evidence>
<sequence>NQRSIVEFNRGRYVTFNIGSYSRKDLVQLKNRLVSELEKIQNLSNRIESGDLQLRSGGDRTANKQQRPNNKKIAGNKRPPPFDSGRGPKRSAAENASLMKLCGQTFDEADEAQAQPMDLGTVKSKIAKNLYDSPLDFAADVRLTFDNALLYNPKGHDVHVMAEQLLARFEDLFKPVYNKLEEDERDQERIIVGGGRGGVSAIAGTSGGEELQGSSWNHIPTPERLKKPSPKPVAKNLRECRYLYPPLGLKPTFGSVGANAIAYASPTSEAIGHKAEQWEATEAQGQGS</sequence>
<dbReference type="PANTHER" id="PTHR45926">
    <property type="entry name" value="OSJNBA0053K19.4 PROTEIN"/>
    <property type="match status" value="1"/>
</dbReference>
<reference evidence="5 6" key="1">
    <citation type="journal article" date="2018" name="PLoS Genet.">
        <title>Population sequencing reveals clonal diversity and ancestral inbreeding in the grapevine cultivar Chardonnay.</title>
        <authorList>
            <person name="Roach M.J."/>
            <person name="Johnson D.L."/>
            <person name="Bohlmann J."/>
            <person name="van Vuuren H.J."/>
            <person name="Jones S.J."/>
            <person name="Pretorius I.S."/>
            <person name="Schmidt S.A."/>
            <person name="Borneman A.R."/>
        </authorList>
    </citation>
    <scope>NUCLEOTIDE SEQUENCE [LARGE SCALE GENOMIC DNA]</scope>
    <source>
        <strain evidence="6">cv. Chardonnay</strain>
        <tissue evidence="5">Leaf</tissue>
    </source>
</reference>
<comment type="caution">
    <text evidence="5">The sequence shown here is derived from an EMBL/GenBank/DDBJ whole genome shotgun (WGS) entry which is preliminary data.</text>
</comment>
<name>A0A438CU70_VITVI</name>
<organism evidence="5 6">
    <name type="scientific">Vitis vinifera</name>
    <name type="common">Grape</name>
    <dbReference type="NCBI Taxonomy" id="29760"/>
    <lineage>
        <taxon>Eukaryota</taxon>
        <taxon>Viridiplantae</taxon>
        <taxon>Streptophyta</taxon>
        <taxon>Embryophyta</taxon>
        <taxon>Tracheophyta</taxon>
        <taxon>Spermatophyta</taxon>
        <taxon>Magnoliopsida</taxon>
        <taxon>eudicotyledons</taxon>
        <taxon>Gunneridae</taxon>
        <taxon>Pentapetalae</taxon>
        <taxon>rosids</taxon>
        <taxon>Vitales</taxon>
        <taxon>Vitaceae</taxon>
        <taxon>Viteae</taxon>
        <taxon>Vitis</taxon>
    </lineage>
</organism>
<dbReference type="AlphaFoldDB" id="A0A438CU70"/>
<feature type="region of interest" description="Disordered" evidence="3">
    <location>
        <begin position="206"/>
        <end position="232"/>
    </location>
</feature>
<accession>A0A438CU70</accession>